<dbReference type="Gramene" id="CDP11883">
    <property type="protein sequence ID" value="CDP11883"/>
    <property type="gene ID" value="GSCOC_T00035164001"/>
</dbReference>
<dbReference type="InterPro" id="IPR050481">
    <property type="entry name" value="UDP-glycosyltransf_plant"/>
</dbReference>
<dbReference type="Proteomes" id="UP000295252">
    <property type="component" value="Chromosome VII"/>
</dbReference>
<evidence type="ECO:0000313" key="3">
    <source>
        <dbReference type="EMBL" id="CDP11883.1"/>
    </source>
</evidence>
<reference evidence="3" key="1">
    <citation type="submission" date="2013-11" db="EMBL/GenBank/DDBJ databases">
        <authorList>
            <person name="Genoscope - CEA"/>
        </authorList>
    </citation>
    <scope>NUCLEOTIDE SEQUENCE</scope>
    <source>
        <strain evidence="3">DH200</strain>
    </source>
</reference>
<dbReference type="InParanoid" id="A0A068UW85"/>
<evidence type="ECO:0000256" key="1">
    <source>
        <dbReference type="ARBA" id="ARBA00009995"/>
    </source>
</evidence>
<dbReference type="PANTHER" id="PTHR48048:SF45">
    <property type="entry name" value="GLYCOSYLTRANSFERASE"/>
    <property type="match status" value="1"/>
</dbReference>
<dbReference type="AlphaFoldDB" id="A0A068UW85"/>
<name>A0A068UW85_COFCA</name>
<accession>A0A068UW85</accession>
<keyword evidence="4" id="KW-1185">Reference proteome</keyword>
<evidence type="ECO:0000256" key="2">
    <source>
        <dbReference type="ARBA" id="ARBA00022679"/>
    </source>
</evidence>
<evidence type="ECO:0000313" key="4">
    <source>
        <dbReference type="Proteomes" id="UP000295252"/>
    </source>
</evidence>
<gene>
    <name evidence="3" type="ORF">GSCOC_T00035164001</name>
</gene>
<dbReference type="GO" id="GO:0035251">
    <property type="term" value="F:UDP-glucosyltransferase activity"/>
    <property type="evidence" value="ECO:0007669"/>
    <property type="project" value="InterPro"/>
</dbReference>
<dbReference type="InterPro" id="IPR002213">
    <property type="entry name" value="UDP_glucos_trans"/>
</dbReference>
<reference evidence="3" key="2">
    <citation type="submission" date="2014-06" db="EMBL/GenBank/DDBJ databases">
        <title>Structure and adaptive landscape of the coffee genome.</title>
        <authorList>
            <person name="Denoeud F."/>
            <person name="Wincker P."/>
            <person name="Lashermes P."/>
        </authorList>
    </citation>
    <scope>NUCLEOTIDE SEQUENCE [LARGE SCALE GENOMIC DNA]</scope>
    <source>
        <strain evidence="3">DH200</strain>
    </source>
</reference>
<dbReference type="Gene3D" id="3.40.50.2000">
    <property type="entry name" value="Glycogen Phosphorylase B"/>
    <property type="match status" value="1"/>
</dbReference>
<dbReference type="OrthoDB" id="1739857at2759"/>
<dbReference type="PANTHER" id="PTHR48048">
    <property type="entry name" value="GLYCOSYLTRANSFERASE"/>
    <property type="match status" value="1"/>
</dbReference>
<dbReference type="Pfam" id="PF00201">
    <property type="entry name" value="UDPGT"/>
    <property type="match status" value="1"/>
</dbReference>
<dbReference type="PhylomeDB" id="A0A068UW85"/>
<evidence type="ECO:0008006" key="5">
    <source>
        <dbReference type="Google" id="ProtNLM"/>
    </source>
</evidence>
<keyword evidence="2" id="KW-0808">Transferase</keyword>
<dbReference type="SUPFAM" id="SSF53756">
    <property type="entry name" value="UDP-Glycosyltransferase/glycogen phosphorylase"/>
    <property type="match status" value="1"/>
</dbReference>
<protein>
    <recommendedName>
        <fullName evidence="5">UDP-glycosyltransferases domain-containing protein</fullName>
    </recommendedName>
</protein>
<comment type="similarity">
    <text evidence="1">Belongs to the UDP-glycosyltransferase family.</text>
</comment>
<sequence>MFLKKKKTKVCNKRTLIIYRKNNYYCCQLTSTNYLNIKDFKNESDSTGLWTVLSHPAVGGFVSHCGWNLMLENIWSGVPMATWPLHAEQQMNAFQVAKELGIAKALEAQIYKGDAKTKKTETEIRMLIRGGSDQEARGSGIREDMSLHSDKHNDFVRNVGSNLGKMQDVGKLRGVDTNHKGLSTNEGLMQSGEKGTTEIGFEFLMMEEEQGNLIVQKP</sequence>
<organism evidence="3 4">
    <name type="scientific">Coffea canephora</name>
    <name type="common">Robusta coffee</name>
    <dbReference type="NCBI Taxonomy" id="49390"/>
    <lineage>
        <taxon>Eukaryota</taxon>
        <taxon>Viridiplantae</taxon>
        <taxon>Streptophyta</taxon>
        <taxon>Embryophyta</taxon>
        <taxon>Tracheophyta</taxon>
        <taxon>Spermatophyta</taxon>
        <taxon>Magnoliopsida</taxon>
        <taxon>eudicotyledons</taxon>
        <taxon>Gunneridae</taxon>
        <taxon>Pentapetalae</taxon>
        <taxon>asterids</taxon>
        <taxon>lamiids</taxon>
        <taxon>Gentianales</taxon>
        <taxon>Rubiaceae</taxon>
        <taxon>Ixoroideae</taxon>
        <taxon>Gardenieae complex</taxon>
        <taxon>Bertiereae - Coffeeae clade</taxon>
        <taxon>Coffeeae</taxon>
        <taxon>Coffea</taxon>
    </lineage>
</organism>
<dbReference type="EMBL" id="HG739144">
    <property type="protein sequence ID" value="CDP11883.1"/>
    <property type="molecule type" value="Genomic_DNA"/>
</dbReference>
<proteinExistence type="inferred from homology"/>